<dbReference type="GO" id="GO:0004331">
    <property type="term" value="F:fructose-2,6-bisphosphate 2-phosphatase activity"/>
    <property type="evidence" value="ECO:0007669"/>
    <property type="project" value="TreeGrafter"/>
</dbReference>
<reference evidence="2 4" key="2">
    <citation type="submission" date="2018-07" db="EMBL/GenBank/DDBJ databases">
        <title>Complete genome of the Arcobacter bivalviorum type strain LMG 26154.</title>
        <authorList>
            <person name="Miller W.G."/>
            <person name="Yee E."/>
            <person name="Bono J.L."/>
        </authorList>
    </citation>
    <scope>NUCLEOTIDE SEQUENCE [LARGE SCALE GENOMIC DNA]</scope>
    <source>
        <strain evidence="2 4">LMG 26154</strain>
    </source>
</reference>
<evidence type="ECO:0000313" key="2">
    <source>
        <dbReference type="EMBL" id="AXH12408.1"/>
    </source>
</evidence>
<dbReference type="InterPro" id="IPR013078">
    <property type="entry name" value="His_Pase_superF_clade-1"/>
</dbReference>
<dbReference type="InterPro" id="IPR051695">
    <property type="entry name" value="Phosphoglycerate_Mutase"/>
</dbReference>
<dbReference type="GO" id="GO:0045820">
    <property type="term" value="P:negative regulation of glycolytic process"/>
    <property type="evidence" value="ECO:0007669"/>
    <property type="project" value="TreeGrafter"/>
</dbReference>
<name>A0AAX2A9R3_9BACT</name>
<dbReference type="GO" id="GO:0005829">
    <property type="term" value="C:cytosol"/>
    <property type="evidence" value="ECO:0007669"/>
    <property type="project" value="TreeGrafter"/>
</dbReference>
<dbReference type="PANTHER" id="PTHR46517">
    <property type="entry name" value="FRUCTOSE-2,6-BISPHOSPHATASE TIGAR"/>
    <property type="match status" value="1"/>
</dbReference>
<sequence length="175" mass="20717">MAIITFLRHAPLALKNQKCYNGHIDLEIDTSLVDYKKIESLQKQKYDLVYSSDLKRCTQTLDLLKLFYIKDERLREIKFKDEFEGKSFDEISKMPIYDERYLSSFEVWHEFIALESIEKYKQRVKNFLATLPKNKDILVCSHGGTIKLIHSLLTNIKYEESSYSISYLESLEIKI</sequence>
<dbReference type="AlphaFoldDB" id="A0AAX2A9R3"/>
<protein>
    <submittedName>
        <fullName evidence="2">Histidine phosphatase family protein</fullName>
    </submittedName>
</protein>
<dbReference type="SUPFAM" id="SSF53254">
    <property type="entry name" value="Phosphoglycerate mutase-like"/>
    <property type="match status" value="1"/>
</dbReference>
<proteinExistence type="predicted"/>
<dbReference type="Pfam" id="PF00300">
    <property type="entry name" value="His_Phos_1"/>
    <property type="match status" value="1"/>
</dbReference>
<dbReference type="RefSeq" id="WP_114839238.1">
    <property type="nucleotide sequence ID" value="NZ_CP031217.1"/>
</dbReference>
<organism evidence="3 5">
    <name type="scientific">Halarcobacter bivalviorum</name>
    <dbReference type="NCBI Taxonomy" id="663364"/>
    <lineage>
        <taxon>Bacteria</taxon>
        <taxon>Pseudomonadati</taxon>
        <taxon>Campylobacterota</taxon>
        <taxon>Epsilonproteobacteria</taxon>
        <taxon>Campylobacterales</taxon>
        <taxon>Arcobacteraceae</taxon>
        <taxon>Halarcobacter</taxon>
    </lineage>
</organism>
<keyword evidence="5" id="KW-1185">Reference proteome</keyword>
<keyword evidence="1" id="KW-0378">Hydrolase</keyword>
<reference evidence="3 5" key="1">
    <citation type="submission" date="2017-10" db="EMBL/GenBank/DDBJ databases">
        <title>Genomics of the genus Arcobacter.</title>
        <authorList>
            <person name="Perez-Cataluna A."/>
            <person name="Figueras M.J."/>
        </authorList>
    </citation>
    <scope>NUCLEOTIDE SEQUENCE [LARGE SCALE GENOMIC DNA]</scope>
    <source>
        <strain evidence="3 5">CECT 7835</strain>
    </source>
</reference>
<dbReference type="PANTHER" id="PTHR46517:SF1">
    <property type="entry name" value="FRUCTOSE-2,6-BISPHOSPHATASE TIGAR"/>
    <property type="match status" value="1"/>
</dbReference>
<evidence type="ECO:0000313" key="4">
    <source>
        <dbReference type="Proteomes" id="UP000253850"/>
    </source>
</evidence>
<dbReference type="EMBL" id="CP031217">
    <property type="protein sequence ID" value="AXH12408.1"/>
    <property type="molecule type" value="Genomic_DNA"/>
</dbReference>
<dbReference type="KEGG" id="hbv:ABIV_1413"/>
<evidence type="ECO:0000313" key="3">
    <source>
        <dbReference type="EMBL" id="RXK10665.1"/>
    </source>
</evidence>
<dbReference type="EMBL" id="PDKM01000002">
    <property type="protein sequence ID" value="RXK10665.1"/>
    <property type="molecule type" value="Genomic_DNA"/>
</dbReference>
<dbReference type="CDD" id="cd07067">
    <property type="entry name" value="HP_PGM_like"/>
    <property type="match status" value="1"/>
</dbReference>
<accession>A0AAX2A9R3</accession>
<dbReference type="InterPro" id="IPR029033">
    <property type="entry name" value="His_PPase_superfam"/>
</dbReference>
<dbReference type="Proteomes" id="UP000253850">
    <property type="component" value="Chromosome"/>
</dbReference>
<evidence type="ECO:0000256" key="1">
    <source>
        <dbReference type="ARBA" id="ARBA00022801"/>
    </source>
</evidence>
<evidence type="ECO:0000313" key="5">
    <source>
        <dbReference type="Proteomes" id="UP000289193"/>
    </source>
</evidence>
<dbReference type="Proteomes" id="UP000289193">
    <property type="component" value="Unassembled WGS sequence"/>
</dbReference>
<dbReference type="Gene3D" id="3.40.50.1240">
    <property type="entry name" value="Phosphoglycerate mutase-like"/>
    <property type="match status" value="1"/>
</dbReference>
<dbReference type="GO" id="GO:0043456">
    <property type="term" value="P:regulation of pentose-phosphate shunt"/>
    <property type="evidence" value="ECO:0007669"/>
    <property type="project" value="TreeGrafter"/>
</dbReference>
<dbReference type="SMART" id="SM00855">
    <property type="entry name" value="PGAM"/>
    <property type="match status" value="1"/>
</dbReference>
<gene>
    <name evidence="2" type="ORF">ABIV_1413</name>
    <name evidence="3" type="ORF">CRV05_05130</name>
</gene>